<sequence length="74" mass="8435">MAGAAYDLSSGKGAGKPPLLFNRILLMTDYIYREKKNRLGELPSLFKIFSSTFFDEEPKQKEMTTKNGCHLYII</sequence>
<dbReference type="EMBL" id="PIOC01000033">
    <property type="protein sequence ID" value="RDW15185.1"/>
    <property type="molecule type" value="Genomic_DNA"/>
</dbReference>
<dbReference type="AlphaFoldDB" id="A0A3D8PJ18"/>
<proteinExistence type="predicted"/>
<comment type="caution">
    <text evidence="1">The sequence shown here is derived from an EMBL/GenBank/DDBJ whole genome shotgun (WGS) entry which is preliminary data.</text>
</comment>
<evidence type="ECO:0000313" key="1">
    <source>
        <dbReference type="EMBL" id="RDW15185.1"/>
    </source>
</evidence>
<keyword evidence="2" id="KW-1185">Reference proteome</keyword>
<gene>
    <name evidence="1" type="ORF">CWR48_19330</name>
</gene>
<organism evidence="1 2">
    <name type="scientific">Oceanobacillus arenosus</name>
    <dbReference type="NCBI Taxonomy" id="1229153"/>
    <lineage>
        <taxon>Bacteria</taxon>
        <taxon>Bacillati</taxon>
        <taxon>Bacillota</taxon>
        <taxon>Bacilli</taxon>
        <taxon>Bacillales</taxon>
        <taxon>Bacillaceae</taxon>
        <taxon>Oceanobacillus</taxon>
    </lineage>
</organism>
<protein>
    <submittedName>
        <fullName evidence="1">Uncharacterized protein</fullName>
    </submittedName>
</protein>
<dbReference type="RefSeq" id="WP_115774942.1">
    <property type="nucleotide sequence ID" value="NZ_PIOC01000033.1"/>
</dbReference>
<accession>A0A3D8PJ18</accession>
<evidence type="ECO:0000313" key="2">
    <source>
        <dbReference type="Proteomes" id="UP000257143"/>
    </source>
</evidence>
<dbReference type="Proteomes" id="UP000257143">
    <property type="component" value="Unassembled WGS sequence"/>
</dbReference>
<name>A0A3D8PJ18_9BACI</name>
<reference evidence="2" key="1">
    <citation type="submission" date="2017-11" db="EMBL/GenBank/DDBJ databases">
        <authorList>
            <person name="Zhu W."/>
        </authorList>
    </citation>
    <scope>NUCLEOTIDE SEQUENCE [LARGE SCALE GENOMIC DNA]</scope>
    <source>
        <strain evidence="2">CAU 1183</strain>
    </source>
</reference>